<dbReference type="Gene3D" id="2.70.98.70">
    <property type="match status" value="1"/>
</dbReference>
<feature type="compositionally biased region" description="Polar residues" evidence="1">
    <location>
        <begin position="1"/>
        <end position="15"/>
    </location>
</feature>
<accession>A0A0C3FVN2</accession>
<dbReference type="PANTHER" id="PTHR38045">
    <property type="entry name" value="CHROMOSOME 1, WHOLE GENOME SHOTGUN SEQUENCE"/>
    <property type="match status" value="1"/>
</dbReference>
<gene>
    <name evidence="3" type="ORF">PILCRDRAFT_819166</name>
</gene>
<dbReference type="Proteomes" id="UP000054166">
    <property type="component" value="Unassembled WGS sequence"/>
</dbReference>
<name>A0A0C3FVN2_PILCF</name>
<dbReference type="InterPro" id="IPR008929">
    <property type="entry name" value="Chondroitin_lyas"/>
</dbReference>
<feature type="region of interest" description="Disordered" evidence="1">
    <location>
        <begin position="133"/>
        <end position="155"/>
    </location>
</feature>
<reference evidence="3 4" key="1">
    <citation type="submission" date="2014-04" db="EMBL/GenBank/DDBJ databases">
        <authorList>
            <consortium name="DOE Joint Genome Institute"/>
            <person name="Kuo A."/>
            <person name="Tarkka M."/>
            <person name="Buscot F."/>
            <person name="Kohler A."/>
            <person name="Nagy L.G."/>
            <person name="Floudas D."/>
            <person name="Copeland A."/>
            <person name="Barry K.W."/>
            <person name="Cichocki N."/>
            <person name="Veneault-Fourrey C."/>
            <person name="LaButti K."/>
            <person name="Lindquist E.A."/>
            <person name="Lipzen A."/>
            <person name="Lundell T."/>
            <person name="Morin E."/>
            <person name="Murat C."/>
            <person name="Sun H."/>
            <person name="Tunlid A."/>
            <person name="Henrissat B."/>
            <person name="Grigoriev I.V."/>
            <person name="Hibbett D.S."/>
            <person name="Martin F."/>
            <person name="Nordberg H.P."/>
            <person name="Cantor M.N."/>
            <person name="Hua S.X."/>
        </authorList>
    </citation>
    <scope>NUCLEOTIDE SEQUENCE [LARGE SCALE GENOMIC DNA]</scope>
    <source>
        <strain evidence="3 4">F 1598</strain>
    </source>
</reference>
<dbReference type="SUPFAM" id="SSF48230">
    <property type="entry name" value="Chondroitin AC/alginate lyase"/>
    <property type="match status" value="1"/>
</dbReference>
<dbReference type="Gene3D" id="1.50.10.100">
    <property type="entry name" value="Chondroitin AC/alginate lyase"/>
    <property type="match status" value="1"/>
</dbReference>
<dbReference type="STRING" id="765440.A0A0C3FVN2"/>
<dbReference type="InParanoid" id="A0A0C3FVN2"/>
<sequence length="785" mass="84777">MASYDNLNSHSNSPYGQGPSPVGSGEPNRFESTGYIAGHPPAKKGISTWIKVGIPLLILVIIGAVVGGVVGSRHHNSSSSSAASASAAASSAASAKNELGVFPTATNSEYMLPIYPSTTNTAVFTTPTFTGSSDSSLTWPKDPFQPSNPSATSVRSNRPRLIFPEYKWQALPDLIAKDPYLTAWNDTIFGNASTFLNQPPVTYFMDGSSGILDCVRDIKRRVKAWGYAYRMTNDTTWSNRVWTELQHAAGNGSTPFGPNDPTRWNPKHFLDVGEMLATFAIGYDWLYDAWTSTQREQLLSAMITYGLNNAVEAYGADALGYGWWKTNIQGNWNCVCNSGITMAALAILGDDTSGTASQLLGLTIPDAKQNCAFGPSSDGTWSETANYWYFGTTGHAEMTSSLLTATGSDYGLLDVNPNLNRTGHYHMYVLGMTSLFNYGDHGPNKFSTNANSMLFYGAEFQNAAYQLFQRDQYDAPEPFGVSWYDPSVTGAFWDGLPLDSHFDNVTDGWGSMRSSWTDDTGVYIAMKAGTNVGHQTHNDLDEGDFVMDALGQRWAGELGSGDYLSAGYFSTDAQDSQRWLYYRKRTEGQNCILVGAQNQLVTAAPTTNFGTTGEAQGSSTVYSVPQTSTAYFTADLTSAYGNVTSYQRGIRMINGRKQILLQDEINASASVMWRMHTNATVTINSDGVSATLQLGGQTMTMTILSPPTGTNLTTMAAVRLASDPPTPAGSPDQPNPGVTVVVINLPAGTSQLQVLFNPQWSGMSASAYKTPQFVAINSWSTTSHP</sequence>
<evidence type="ECO:0000256" key="1">
    <source>
        <dbReference type="SAM" id="MobiDB-lite"/>
    </source>
</evidence>
<feature type="region of interest" description="Disordered" evidence="1">
    <location>
        <begin position="1"/>
        <end position="36"/>
    </location>
</feature>
<organism evidence="3 4">
    <name type="scientific">Piloderma croceum (strain F 1598)</name>
    <dbReference type="NCBI Taxonomy" id="765440"/>
    <lineage>
        <taxon>Eukaryota</taxon>
        <taxon>Fungi</taxon>
        <taxon>Dikarya</taxon>
        <taxon>Basidiomycota</taxon>
        <taxon>Agaricomycotina</taxon>
        <taxon>Agaricomycetes</taxon>
        <taxon>Agaricomycetidae</taxon>
        <taxon>Atheliales</taxon>
        <taxon>Atheliaceae</taxon>
        <taxon>Piloderma</taxon>
    </lineage>
</organism>
<protein>
    <recommendedName>
        <fullName evidence="5">Heparinase II N-terminal domain-containing protein</fullName>
    </recommendedName>
</protein>
<dbReference type="PANTHER" id="PTHR38045:SF1">
    <property type="entry name" value="HEPARINASE II_III-LIKE PROTEIN"/>
    <property type="match status" value="1"/>
</dbReference>
<dbReference type="AlphaFoldDB" id="A0A0C3FVN2"/>
<keyword evidence="4" id="KW-1185">Reference proteome</keyword>
<dbReference type="HOGENOM" id="CLU_008982_1_0_1"/>
<reference evidence="4" key="2">
    <citation type="submission" date="2015-01" db="EMBL/GenBank/DDBJ databases">
        <title>Evolutionary Origins and Diversification of the Mycorrhizal Mutualists.</title>
        <authorList>
            <consortium name="DOE Joint Genome Institute"/>
            <consortium name="Mycorrhizal Genomics Consortium"/>
            <person name="Kohler A."/>
            <person name="Kuo A."/>
            <person name="Nagy L.G."/>
            <person name="Floudas D."/>
            <person name="Copeland A."/>
            <person name="Barry K.W."/>
            <person name="Cichocki N."/>
            <person name="Veneault-Fourrey C."/>
            <person name="LaButti K."/>
            <person name="Lindquist E.A."/>
            <person name="Lipzen A."/>
            <person name="Lundell T."/>
            <person name="Morin E."/>
            <person name="Murat C."/>
            <person name="Riley R."/>
            <person name="Ohm R."/>
            <person name="Sun H."/>
            <person name="Tunlid A."/>
            <person name="Henrissat B."/>
            <person name="Grigoriev I.V."/>
            <person name="Hibbett D.S."/>
            <person name="Martin F."/>
        </authorList>
    </citation>
    <scope>NUCLEOTIDE SEQUENCE [LARGE SCALE GENOMIC DNA]</scope>
    <source>
        <strain evidence="4">F 1598</strain>
    </source>
</reference>
<keyword evidence="2" id="KW-0472">Membrane</keyword>
<keyword evidence="2" id="KW-1133">Transmembrane helix</keyword>
<feature type="transmembrane region" description="Helical" evidence="2">
    <location>
        <begin position="52"/>
        <end position="71"/>
    </location>
</feature>
<evidence type="ECO:0008006" key="5">
    <source>
        <dbReference type="Google" id="ProtNLM"/>
    </source>
</evidence>
<keyword evidence="2" id="KW-0812">Transmembrane</keyword>
<dbReference type="OrthoDB" id="3476529at2759"/>
<evidence type="ECO:0000313" key="3">
    <source>
        <dbReference type="EMBL" id="KIM83539.1"/>
    </source>
</evidence>
<evidence type="ECO:0000256" key="2">
    <source>
        <dbReference type="SAM" id="Phobius"/>
    </source>
</evidence>
<proteinExistence type="predicted"/>
<evidence type="ECO:0000313" key="4">
    <source>
        <dbReference type="Proteomes" id="UP000054166"/>
    </source>
</evidence>
<feature type="compositionally biased region" description="Polar residues" evidence="1">
    <location>
        <begin position="145"/>
        <end position="155"/>
    </location>
</feature>
<dbReference type="EMBL" id="KN832990">
    <property type="protein sequence ID" value="KIM83539.1"/>
    <property type="molecule type" value="Genomic_DNA"/>
</dbReference>